<protein>
    <submittedName>
        <fullName evidence="1">Membrane protein</fullName>
    </submittedName>
</protein>
<sequence>MSTLVVFGFDGLHTADEVLNKLRSLQKEYLVDLEDAVVVERDAAGKVHMKQAVNLTAVGAATGGSSGALWGALVGLLFLNPLAGMAVGALTGAGAGALAGSLTDYGINDDFVKRLGATIPSGSSALFVLFKSVNTDKVLPEIESFKPRVLQTSLSTEDEQKLKAELAKLVSA</sequence>
<name>A0A348G2Z7_9HYPH</name>
<organism evidence="1 2">
    <name type="scientific">Blastochloris tepida</name>
    <dbReference type="NCBI Taxonomy" id="2233851"/>
    <lineage>
        <taxon>Bacteria</taxon>
        <taxon>Pseudomonadati</taxon>
        <taxon>Pseudomonadota</taxon>
        <taxon>Alphaproteobacteria</taxon>
        <taxon>Hyphomicrobiales</taxon>
        <taxon>Blastochloridaceae</taxon>
        <taxon>Blastochloris</taxon>
    </lineage>
</organism>
<gene>
    <name evidence="1" type="ORF">BLTE_26150</name>
</gene>
<dbReference type="InterPro" id="IPR009200">
    <property type="entry name" value="DUF1269_membrane"/>
</dbReference>
<evidence type="ECO:0000313" key="2">
    <source>
        <dbReference type="Proteomes" id="UP000266934"/>
    </source>
</evidence>
<dbReference type="EMBL" id="AP018907">
    <property type="protein sequence ID" value="BBF93930.1"/>
    <property type="molecule type" value="Genomic_DNA"/>
</dbReference>
<reference evidence="1 2" key="1">
    <citation type="submission" date="2018-08" db="EMBL/GenBank/DDBJ databases">
        <title>Complete genome sequencing of Blastochloris tepida GI.</title>
        <authorList>
            <person name="Tsukatani Y."/>
            <person name="Mori H."/>
        </authorList>
    </citation>
    <scope>NUCLEOTIDE SEQUENCE [LARGE SCALE GENOMIC DNA]</scope>
    <source>
        <strain evidence="1 2">GI</strain>
    </source>
</reference>
<proteinExistence type="predicted"/>
<dbReference type="AlphaFoldDB" id="A0A348G2Z7"/>
<dbReference type="Proteomes" id="UP000266934">
    <property type="component" value="Chromosome"/>
</dbReference>
<evidence type="ECO:0000313" key="1">
    <source>
        <dbReference type="EMBL" id="BBF93930.1"/>
    </source>
</evidence>
<dbReference type="KEGG" id="blag:BLTE_26150"/>
<dbReference type="Pfam" id="PF06897">
    <property type="entry name" value="DUF1269"/>
    <property type="match status" value="1"/>
</dbReference>
<dbReference type="RefSeq" id="WP_126401097.1">
    <property type="nucleotide sequence ID" value="NZ_AP018907.1"/>
</dbReference>
<accession>A0A348G2Z7</accession>
<dbReference type="OrthoDB" id="275223at2"/>
<keyword evidence="2" id="KW-1185">Reference proteome</keyword>